<sequence length="74" mass="8122">KNWDPIPRPLVASSLEGHGQASTNEASSLLQTQILLRSHIHDYLLPLQGRTGSSLYTLLLEDVSINQVVCVNNV</sequence>
<reference evidence="1" key="1">
    <citation type="submission" date="2014-05" db="EMBL/GenBank/DDBJ databases">
        <authorList>
            <person name="Chronopoulou M."/>
        </authorList>
    </citation>
    <scope>NUCLEOTIDE SEQUENCE</scope>
    <source>
        <tissue evidence="1">Whole organism</tissue>
    </source>
</reference>
<dbReference type="AlphaFoldDB" id="A0A0K2UAI3"/>
<feature type="non-terminal residue" evidence="1">
    <location>
        <position position="1"/>
    </location>
</feature>
<protein>
    <submittedName>
        <fullName evidence="1">Uncharacterized protein</fullName>
    </submittedName>
</protein>
<organism evidence="1">
    <name type="scientific">Lepeophtheirus salmonis</name>
    <name type="common">Salmon louse</name>
    <name type="synonym">Caligus salmonis</name>
    <dbReference type="NCBI Taxonomy" id="72036"/>
    <lineage>
        <taxon>Eukaryota</taxon>
        <taxon>Metazoa</taxon>
        <taxon>Ecdysozoa</taxon>
        <taxon>Arthropoda</taxon>
        <taxon>Crustacea</taxon>
        <taxon>Multicrustacea</taxon>
        <taxon>Hexanauplia</taxon>
        <taxon>Copepoda</taxon>
        <taxon>Siphonostomatoida</taxon>
        <taxon>Caligidae</taxon>
        <taxon>Lepeophtheirus</taxon>
    </lineage>
</organism>
<accession>A0A0K2UAI3</accession>
<name>A0A0K2UAI3_LEPSM</name>
<evidence type="ECO:0000313" key="1">
    <source>
        <dbReference type="EMBL" id="CDW35249.1"/>
    </source>
</evidence>
<proteinExistence type="predicted"/>
<dbReference type="EMBL" id="HACA01017888">
    <property type="protein sequence ID" value="CDW35249.1"/>
    <property type="molecule type" value="Transcribed_RNA"/>
</dbReference>